<dbReference type="InterPro" id="IPR025669">
    <property type="entry name" value="AAA_dom"/>
</dbReference>
<dbReference type="PANTHER" id="PTHR13696:SF52">
    <property type="entry name" value="PARA FAMILY PROTEIN CT_582"/>
    <property type="match status" value="1"/>
</dbReference>
<comment type="caution">
    <text evidence="2">The sequence shown here is derived from an EMBL/GenBank/DDBJ whole genome shotgun (WGS) entry which is preliminary data.</text>
</comment>
<proteinExistence type="predicted"/>
<accession>A0A388TIT7</accession>
<sequence>MSLTYCIWNNRGGVGKTFMSYCLSVEYALKNPNKTVVVIDTCPQANVSEVLLGGNGKGEKNLASCYNTDKTIASYIKSRYDSSRFGKIGNEISYFVEVKKYNDKMPKNLYLLPGDMDLDICSSIIDYLASAPERSAWLKSRSFIADLIAVFKKEHDKEDIIFFIDSNPSFANYTQL</sequence>
<dbReference type="InterPro" id="IPR050678">
    <property type="entry name" value="DNA_Partitioning_ATPase"/>
</dbReference>
<name>A0A388TIT7_9BACT</name>
<gene>
    <name evidence="2" type="primary">parA</name>
    <name evidence="2" type="ORF">NO2_1590</name>
</gene>
<feature type="non-terminal residue" evidence="2">
    <location>
        <position position="176"/>
    </location>
</feature>
<dbReference type="SUPFAM" id="SSF52540">
    <property type="entry name" value="P-loop containing nucleoside triphosphate hydrolases"/>
    <property type="match status" value="1"/>
</dbReference>
<evidence type="ECO:0000313" key="3">
    <source>
        <dbReference type="Proteomes" id="UP000275925"/>
    </source>
</evidence>
<dbReference type="AlphaFoldDB" id="A0A388TIT7"/>
<dbReference type="EMBL" id="BGZO01000125">
    <property type="protein sequence ID" value="GBR77160.1"/>
    <property type="molecule type" value="Genomic_DNA"/>
</dbReference>
<dbReference type="InterPro" id="IPR027417">
    <property type="entry name" value="P-loop_NTPase"/>
</dbReference>
<organism evidence="2 3">
    <name type="scientific">Candidatus Termititenax persephonae</name>
    <dbReference type="NCBI Taxonomy" id="2218525"/>
    <lineage>
        <taxon>Bacteria</taxon>
        <taxon>Bacillati</taxon>
        <taxon>Candidatus Margulisiibacteriota</taxon>
        <taxon>Candidatus Termititenacia</taxon>
        <taxon>Candidatus Termititenacales</taxon>
        <taxon>Candidatus Termititenacaceae</taxon>
        <taxon>Candidatus Termititenax</taxon>
    </lineage>
</organism>
<dbReference type="Proteomes" id="UP000275925">
    <property type="component" value="Unassembled WGS sequence"/>
</dbReference>
<keyword evidence="3" id="KW-1185">Reference proteome</keyword>
<protein>
    <submittedName>
        <fullName evidence="2">Chromosome partitioning protein ParA</fullName>
    </submittedName>
</protein>
<feature type="domain" description="AAA" evidence="1">
    <location>
        <begin position="6"/>
        <end position="88"/>
    </location>
</feature>
<evidence type="ECO:0000313" key="2">
    <source>
        <dbReference type="EMBL" id="GBR77160.1"/>
    </source>
</evidence>
<dbReference type="Gene3D" id="3.40.50.300">
    <property type="entry name" value="P-loop containing nucleotide triphosphate hydrolases"/>
    <property type="match status" value="1"/>
</dbReference>
<dbReference type="Pfam" id="PF13614">
    <property type="entry name" value="AAA_31"/>
    <property type="match status" value="1"/>
</dbReference>
<evidence type="ECO:0000259" key="1">
    <source>
        <dbReference type="Pfam" id="PF13614"/>
    </source>
</evidence>
<dbReference type="PANTHER" id="PTHR13696">
    <property type="entry name" value="P-LOOP CONTAINING NUCLEOSIDE TRIPHOSPHATE HYDROLASE"/>
    <property type="match status" value="1"/>
</dbReference>
<reference evidence="2 3" key="1">
    <citation type="journal article" date="2019" name="ISME J.">
        <title>Genome analyses of uncultured TG2/ZB3 bacteria in 'Margulisbacteria' specifically attached to ectosymbiotic spirochetes of protists in the termite gut.</title>
        <authorList>
            <person name="Utami Y.D."/>
            <person name="Kuwahara H."/>
            <person name="Igai K."/>
            <person name="Murakami T."/>
            <person name="Sugaya K."/>
            <person name="Morikawa T."/>
            <person name="Nagura Y."/>
            <person name="Yuki M."/>
            <person name="Deevong P."/>
            <person name="Inoue T."/>
            <person name="Kihara K."/>
            <person name="Lo N."/>
            <person name="Yamada A."/>
            <person name="Ohkuma M."/>
            <person name="Hongoh Y."/>
        </authorList>
    </citation>
    <scope>NUCLEOTIDE SEQUENCE [LARGE SCALE GENOMIC DNA]</scope>
    <source>
        <strain evidence="2">NkOx7-02</strain>
    </source>
</reference>